<dbReference type="Proteomes" id="UP000737402">
    <property type="component" value="Unassembled WGS sequence"/>
</dbReference>
<keyword evidence="3" id="KW-1185">Reference proteome</keyword>
<evidence type="ECO:0000256" key="1">
    <source>
        <dbReference type="SAM" id="Phobius"/>
    </source>
</evidence>
<dbReference type="Pfam" id="PF06196">
    <property type="entry name" value="DUF997"/>
    <property type="match status" value="1"/>
</dbReference>
<dbReference type="EMBL" id="JAFBED010000014">
    <property type="protein sequence ID" value="MBM7622149.1"/>
    <property type="molecule type" value="Genomic_DNA"/>
</dbReference>
<keyword evidence="1" id="KW-0812">Transmembrane</keyword>
<organism evidence="2 3">
    <name type="scientific">Sutcliffiella tianshenii</name>
    <dbReference type="NCBI Taxonomy" id="1463404"/>
    <lineage>
        <taxon>Bacteria</taxon>
        <taxon>Bacillati</taxon>
        <taxon>Bacillota</taxon>
        <taxon>Bacilli</taxon>
        <taxon>Bacillales</taxon>
        <taxon>Bacillaceae</taxon>
        <taxon>Sutcliffiella</taxon>
    </lineage>
</organism>
<evidence type="ECO:0000313" key="2">
    <source>
        <dbReference type="EMBL" id="MBM7622149.1"/>
    </source>
</evidence>
<feature type="transmembrane region" description="Helical" evidence="1">
    <location>
        <begin position="60"/>
        <end position="80"/>
    </location>
</feature>
<accession>A0ABS2P5K8</accession>
<protein>
    <submittedName>
        <fullName evidence="2">Membrane protein YhdT</fullName>
    </submittedName>
</protein>
<dbReference type="InterPro" id="IPR010398">
    <property type="entry name" value="DUF997"/>
</dbReference>
<sequence>MKGNEDKKIEKDWRYPVAHKEAWIGVGLAVFHFIWWYGFGYGLGSRPVESYTYILGFPDWFFYSCILGFIVIVAIVIAVVKHVFHELPLESEKGEKG</sequence>
<dbReference type="PANTHER" id="PTHR39174">
    <property type="entry name" value="INNER MEMBRANE PROTEIN-RELATED"/>
    <property type="match status" value="1"/>
</dbReference>
<evidence type="ECO:0000313" key="3">
    <source>
        <dbReference type="Proteomes" id="UP000737402"/>
    </source>
</evidence>
<name>A0ABS2P5K8_9BACI</name>
<comment type="caution">
    <text evidence="2">The sequence shown here is derived from an EMBL/GenBank/DDBJ whole genome shotgun (WGS) entry which is preliminary data.</text>
</comment>
<keyword evidence="1" id="KW-1133">Transmembrane helix</keyword>
<proteinExistence type="predicted"/>
<dbReference type="RefSeq" id="WP_204419526.1">
    <property type="nucleotide sequence ID" value="NZ_JAFBED010000014.1"/>
</dbReference>
<keyword evidence="1" id="KW-0472">Membrane</keyword>
<dbReference type="PANTHER" id="PTHR39174:SF1">
    <property type="entry name" value="INNER MEMBRANE PROTEIN"/>
    <property type="match status" value="1"/>
</dbReference>
<gene>
    <name evidence="2" type="ORF">JOC95_004060</name>
</gene>
<feature type="transmembrane region" description="Helical" evidence="1">
    <location>
        <begin position="21"/>
        <end position="40"/>
    </location>
</feature>
<reference evidence="2 3" key="1">
    <citation type="submission" date="2021-01" db="EMBL/GenBank/DDBJ databases">
        <title>Genomic Encyclopedia of Type Strains, Phase IV (KMG-IV): sequencing the most valuable type-strain genomes for metagenomic binning, comparative biology and taxonomic classification.</title>
        <authorList>
            <person name="Goeker M."/>
        </authorList>
    </citation>
    <scope>NUCLEOTIDE SEQUENCE [LARGE SCALE GENOMIC DNA]</scope>
    <source>
        <strain evidence="2 3">DSM 25879</strain>
    </source>
</reference>